<evidence type="ECO:0000313" key="4">
    <source>
        <dbReference type="Proteomes" id="UP001214638"/>
    </source>
</evidence>
<reference evidence="3" key="1">
    <citation type="journal article" date="2023" name="Nat. Microbiol.">
        <title>Babesia duncani multi-omics identifies virulence factors and drug targets.</title>
        <authorList>
            <person name="Singh P."/>
            <person name="Lonardi S."/>
            <person name="Liang Q."/>
            <person name="Vydyam P."/>
            <person name="Khabirova E."/>
            <person name="Fang T."/>
            <person name="Gihaz S."/>
            <person name="Thekkiniath J."/>
            <person name="Munshi M."/>
            <person name="Abel S."/>
            <person name="Ciampossin L."/>
            <person name="Batugedara G."/>
            <person name="Gupta M."/>
            <person name="Lu X.M."/>
            <person name="Lenz T."/>
            <person name="Chakravarty S."/>
            <person name="Cornillot E."/>
            <person name="Hu Y."/>
            <person name="Ma W."/>
            <person name="Gonzalez L.M."/>
            <person name="Sanchez S."/>
            <person name="Estrada K."/>
            <person name="Sanchez-Flores A."/>
            <person name="Montero E."/>
            <person name="Harb O.S."/>
            <person name="Le Roch K.G."/>
            <person name="Mamoun C.B."/>
        </authorList>
    </citation>
    <scope>NUCLEOTIDE SEQUENCE</scope>
    <source>
        <strain evidence="3">WA1</strain>
    </source>
</reference>
<protein>
    <submittedName>
        <fullName evidence="3">Cytochrome c oxidase</fullName>
    </submittedName>
</protein>
<organism evidence="3 4">
    <name type="scientific">Babesia duncani</name>
    <dbReference type="NCBI Taxonomy" id="323732"/>
    <lineage>
        <taxon>Eukaryota</taxon>
        <taxon>Sar</taxon>
        <taxon>Alveolata</taxon>
        <taxon>Apicomplexa</taxon>
        <taxon>Aconoidasida</taxon>
        <taxon>Piroplasmida</taxon>
        <taxon>Babesiidae</taxon>
        <taxon>Babesia</taxon>
    </lineage>
</organism>
<proteinExistence type="predicted"/>
<dbReference type="InterPro" id="IPR036549">
    <property type="entry name" value="CX6/COA6-like_sf"/>
</dbReference>
<keyword evidence="4" id="KW-1185">Reference proteome</keyword>
<gene>
    <name evidence="3" type="ORF">BdWA1_000768</name>
</gene>
<dbReference type="EMBL" id="JALLKP010000001">
    <property type="protein sequence ID" value="KAK2197765.1"/>
    <property type="molecule type" value="Genomic_DNA"/>
</dbReference>
<keyword evidence="2" id="KW-0496">Mitochondrion</keyword>
<evidence type="ECO:0000256" key="2">
    <source>
        <dbReference type="ARBA" id="ARBA00023128"/>
    </source>
</evidence>
<dbReference type="RefSeq" id="XP_067804607.1">
    <property type="nucleotide sequence ID" value="XM_067945816.1"/>
</dbReference>
<dbReference type="SUPFAM" id="SSF47694">
    <property type="entry name" value="Cytochrome c oxidase subunit h"/>
    <property type="match status" value="1"/>
</dbReference>
<evidence type="ECO:0000256" key="1">
    <source>
        <dbReference type="ARBA" id="ARBA00004173"/>
    </source>
</evidence>
<comment type="subcellular location">
    <subcellularLocation>
        <location evidence="1">Mitochondrion</location>
    </subcellularLocation>
</comment>
<sequence length="108" mass="13016">MEINKNSTFNPKELQFWESYDNYTLNNPHAGDARNLQCTNWNYCKLRYTLFCRCCRELGEDDPRCKYQYYRAEIACTHDFLDIVNKHREEGTCSLDILPSRQVHNMRH</sequence>
<dbReference type="AlphaFoldDB" id="A0AAD9PMS1"/>
<comment type="caution">
    <text evidence="3">The sequence shown here is derived from an EMBL/GenBank/DDBJ whole genome shotgun (WGS) entry which is preliminary data.</text>
</comment>
<accession>A0AAD9PMS1</accession>
<dbReference type="Proteomes" id="UP001214638">
    <property type="component" value="Unassembled WGS sequence"/>
</dbReference>
<name>A0AAD9PMS1_9APIC</name>
<dbReference type="GO" id="GO:0005739">
    <property type="term" value="C:mitochondrion"/>
    <property type="evidence" value="ECO:0007669"/>
    <property type="project" value="UniProtKB-SubCell"/>
</dbReference>
<dbReference type="KEGG" id="bdw:94335066"/>
<dbReference type="GeneID" id="94335066"/>
<evidence type="ECO:0000313" key="3">
    <source>
        <dbReference type="EMBL" id="KAK2197765.1"/>
    </source>
</evidence>